<feature type="compositionally biased region" description="Basic residues" evidence="1">
    <location>
        <begin position="276"/>
        <end position="287"/>
    </location>
</feature>
<feature type="compositionally biased region" description="Low complexity" evidence="1">
    <location>
        <begin position="389"/>
        <end position="401"/>
    </location>
</feature>
<dbReference type="EMBL" id="BRXX01000061">
    <property type="protein sequence ID" value="GMH86511.1"/>
    <property type="molecule type" value="Genomic_DNA"/>
</dbReference>
<proteinExistence type="predicted"/>
<evidence type="ECO:0000313" key="2">
    <source>
        <dbReference type="EMBL" id="GMH86511.1"/>
    </source>
</evidence>
<feature type="compositionally biased region" description="Basic and acidic residues" evidence="1">
    <location>
        <begin position="57"/>
        <end position="75"/>
    </location>
</feature>
<sequence>MHSLNESSVLSRLGEVDRFINNWEATHGSSMGDVHGLVGINPHNPWLGQGNMFFDGMRSDFDRPRSKTSPKEHRGSRAASNPNEYLDNGDHWGDESEILNDLNITADTIGDVMEGARSTLKPELNATLTQQLGNLMSLENEIRQNNKMWKLKLNSIRSELGNVGVMSVNYSPARSGGAGFADFLDPNSSQNAATNMSTSIAMENVKRSIEQSTDQKISEIVEGQRSMKDEIMRKIEEVAGAQVLQEAEARVHFERHGRRSTSGSIHSQSDSDNKTSHKASASKKTSHKAPTSPPHSPHHPRRHTHAGVGTLHTGHQDGHHTGHHKVPSPTHSHHSHHSGHFDDVYSGETRLKSKRRTQSAVSSISSGTRGKKLTKGTKGTKKSTKTRTRNSSTTVATTSATKTKKKSPKMPIPQTRSKPSVPKRSKKIYIVPFKSAAHHYESASFPWVGRELKKNSIAK</sequence>
<gene>
    <name evidence="2" type="ORF">TrVE_jg4668</name>
</gene>
<feature type="region of interest" description="Disordered" evidence="1">
    <location>
        <begin position="57"/>
        <end position="85"/>
    </location>
</feature>
<feature type="compositionally biased region" description="Basic residues" evidence="1">
    <location>
        <begin position="369"/>
        <end position="388"/>
    </location>
</feature>
<dbReference type="Proteomes" id="UP001165160">
    <property type="component" value="Unassembled WGS sequence"/>
</dbReference>
<name>A0A9W7B9D4_9STRA</name>
<accession>A0A9W7B9D4</accession>
<evidence type="ECO:0000256" key="1">
    <source>
        <dbReference type="SAM" id="MobiDB-lite"/>
    </source>
</evidence>
<feature type="compositionally biased region" description="Basic residues" evidence="1">
    <location>
        <begin position="321"/>
        <end position="338"/>
    </location>
</feature>
<feature type="compositionally biased region" description="Basic residues" evidence="1">
    <location>
        <begin position="296"/>
        <end position="305"/>
    </location>
</feature>
<reference evidence="3" key="1">
    <citation type="journal article" date="2023" name="Commun. Biol.">
        <title>Genome analysis of Parmales, the sister group of diatoms, reveals the evolutionary specialization of diatoms from phago-mixotrophs to photoautotrophs.</title>
        <authorList>
            <person name="Ban H."/>
            <person name="Sato S."/>
            <person name="Yoshikawa S."/>
            <person name="Yamada K."/>
            <person name="Nakamura Y."/>
            <person name="Ichinomiya M."/>
            <person name="Sato N."/>
            <person name="Blanc-Mathieu R."/>
            <person name="Endo H."/>
            <person name="Kuwata A."/>
            <person name="Ogata H."/>
        </authorList>
    </citation>
    <scope>NUCLEOTIDE SEQUENCE [LARGE SCALE GENOMIC DNA]</scope>
    <source>
        <strain evidence="3">NIES 3699</strain>
    </source>
</reference>
<protein>
    <submittedName>
        <fullName evidence="2">Uncharacterized protein</fullName>
    </submittedName>
</protein>
<comment type="caution">
    <text evidence="2">The sequence shown here is derived from an EMBL/GenBank/DDBJ whole genome shotgun (WGS) entry which is preliminary data.</text>
</comment>
<feature type="region of interest" description="Disordered" evidence="1">
    <location>
        <begin position="254"/>
        <end position="423"/>
    </location>
</feature>
<keyword evidence="3" id="KW-1185">Reference proteome</keyword>
<evidence type="ECO:0000313" key="3">
    <source>
        <dbReference type="Proteomes" id="UP001165160"/>
    </source>
</evidence>
<dbReference type="AlphaFoldDB" id="A0A9W7B9D4"/>
<organism evidence="2 3">
    <name type="scientific">Triparma verrucosa</name>
    <dbReference type="NCBI Taxonomy" id="1606542"/>
    <lineage>
        <taxon>Eukaryota</taxon>
        <taxon>Sar</taxon>
        <taxon>Stramenopiles</taxon>
        <taxon>Ochrophyta</taxon>
        <taxon>Bolidophyceae</taxon>
        <taxon>Parmales</taxon>
        <taxon>Triparmaceae</taxon>
        <taxon>Triparma</taxon>
    </lineage>
</organism>